<dbReference type="InterPro" id="IPR011009">
    <property type="entry name" value="Kinase-like_dom_sf"/>
</dbReference>
<dbReference type="PROSITE" id="PS00108">
    <property type="entry name" value="PROTEIN_KINASE_ST"/>
    <property type="match status" value="1"/>
</dbReference>
<sequence length="348" mass="39728">MDSKSKNRKESPWPWTKCFHHGRGKVTALTIAQEWSLDLSNLFIGQKFYHGAHSHLYKGLYKEEYVAVKILSIPYDDEEKGSLASLLEAQFIREVTFLPRLHHQNVVKFIAACKGKDKDNNVSIILTEFLKGGSLRAYLNKLNSKPMPLKKVISFALDIARGMEYIHSQGIIHRDLKPENVLVGDDDSRLKIADFGIACEAAKNCDSWSGTYRWMAPEMIKKKRYGRKVDVYSFGLMLWEMVTGTVPYKGMTPVQVAFAVSDKNLRPVIPSGCPSVIGDLIQKCWAMKPEKRPEFLQVVQVLEKFDLSLLAFDDGRAVNLVQNHCGRDHNHHKKPEFLHWIQKIGHVH</sequence>
<evidence type="ECO:0000313" key="2">
    <source>
        <dbReference type="EMBL" id="KAK7244117.1"/>
    </source>
</evidence>
<comment type="caution">
    <text evidence="2">The sequence shown here is derived from an EMBL/GenBank/DDBJ whole genome shotgun (WGS) entry which is preliminary data.</text>
</comment>
<evidence type="ECO:0000313" key="3">
    <source>
        <dbReference type="Proteomes" id="UP001372338"/>
    </source>
</evidence>
<dbReference type="PANTHER" id="PTHR44329">
    <property type="entry name" value="SERINE/THREONINE-PROTEIN KINASE TNNI3K-RELATED"/>
    <property type="match status" value="1"/>
</dbReference>
<dbReference type="Proteomes" id="UP001372338">
    <property type="component" value="Unassembled WGS sequence"/>
</dbReference>
<dbReference type="InterPro" id="IPR051681">
    <property type="entry name" value="Ser/Thr_Kinases-Pseudokinases"/>
</dbReference>
<dbReference type="EMBL" id="JAYWIO010000008">
    <property type="protein sequence ID" value="KAK7244117.1"/>
    <property type="molecule type" value="Genomic_DNA"/>
</dbReference>
<dbReference type="AlphaFoldDB" id="A0AAN9E6H6"/>
<dbReference type="InterPro" id="IPR001245">
    <property type="entry name" value="Ser-Thr/Tyr_kinase_cat_dom"/>
</dbReference>
<dbReference type="PRINTS" id="PR00109">
    <property type="entry name" value="TYRKINASE"/>
</dbReference>
<proteinExistence type="predicted"/>
<dbReference type="PANTHER" id="PTHR44329:SF73">
    <property type="entry name" value="OS01G0201200 PROTEIN"/>
    <property type="match status" value="1"/>
</dbReference>
<dbReference type="Gene3D" id="3.30.200.20">
    <property type="entry name" value="Phosphorylase Kinase, domain 1"/>
    <property type="match status" value="1"/>
</dbReference>
<dbReference type="GO" id="GO:0004674">
    <property type="term" value="F:protein serine/threonine kinase activity"/>
    <property type="evidence" value="ECO:0007669"/>
    <property type="project" value="TreeGrafter"/>
</dbReference>
<feature type="domain" description="Protein kinase" evidence="1">
    <location>
        <begin position="42"/>
        <end position="305"/>
    </location>
</feature>
<dbReference type="InterPro" id="IPR000719">
    <property type="entry name" value="Prot_kinase_dom"/>
</dbReference>
<dbReference type="GO" id="GO:0005524">
    <property type="term" value="F:ATP binding"/>
    <property type="evidence" value="ECO:0007669"/>
    <property type="project" value="InterPro"/>
</dbReference>
<dbReference type="Gene3D" id="1.10.510.10">
    <property type="entry name" value="Transferase(Phosphotransferase) domain 1"/>
    <property type="match status" value="1"/>
</dbReference>
<keyword evidence="3" id="KW-1185">Reference proteome</keyword>
<dbReference type="SMART" id="SM00220">
    <property type="entry name" value="S_TKc"/>
    <property type="match status" value="1"/>
</dbReference>
<dbReference type="InterPro" id="IPR008271">
    <property type="entry name" value="Ser/Thr_kinase_AS"/>
</dbReference>
<gene>
    <name evidence="2" type="ORF">RIF29_38935</name>
</gene>
<reference evidence="2 3" key="1">
    <citation type="submission" date="2024-01" db="EMBL/GenBank/DDBJ databases">
        <title>The genomes of 5 underutilized Papilionoideae crops provide insights into root nodulation and disease resistanc.</title>
        <authorList>
            <person name="Yuan L."/>
        </authorList>
    </citation>
    <scope>NUCLEOTIDE SEQUENCE [LARGE SCALE GENOMIC DNA]</scope>
    <source>
        <strain evidence="2">ZHUSHIDOU_FW_LH</strain>
        <tissue evidence="2">Leaf</tissue>
    </source>
</reference>
<protein>
    <recommendedName>
        <fullName evidence="1">Protein kinase domain-containing protein</fullName>
    </recommendedName>
</protein>
<dbReference type="SUPFAM" id="SSF56112">
    <property type="entry name" value="Protein kinase-like (PK-like)"/>
    <property type="match status" value="1"/>
</dbReference>
<evidence type="ECO:0000259" key="1">
    <source>
        <dbReference type="PROSITE" id="PS50011"/>
    </source>
</evidence>
<dbReference type="PROSITE" id="PS50011">
    <property type="entry name" value="PROTEIN_KINASE_DOM"/>
    <property type="match status" value="1"/>
</dbReference>
<organism evidence="2 3">
    <name type="scientific">Crotalaria pallida</name>
    <name type="common">Smooth rattlebox</name>
    <name type="synonym">Crotalaria striata</name>
    <dbReference type="NCBI Taxonomy" id="3830"/>
    <lineage>
        <taxon>Eukaryota</taxon>
        <taxon>Viridiplantae</taxon>
        <taxon>Streptophyta</taxon>
        <taxon>Embryophyta</taxon>
        <taxon>Tracheophyta</taxon>
        <taxon>Spermatophyta</taxon>
        <taxon>Magnoliopsida</taxon>
        <taxon>eudicotyledons</taxon>
        <taxon>Gunneridae</taxon>
        <taxon>Pentapetalae</taxon>
        <taxon>rosids</taxon>
        <taxon>fabids</taxon>
        <taxon>Fabales</taxon>
        <taxon>Fabaceae</taxon>
        <taxon>Papilionoideae</taxon>
        <taxon>50 kb inversion clade</taxon>
        <taxon>genistoids sensu lato</taxon>
        <taxon>core genistoids</taxon>
        <taxon>Crotalarieae</taxon>
        <taxon>Crotalaria</taxon>
    </lineage>
</organism>
<dbReference type="Pfam" id="PF07714">
    <property type="entry name" value="PK_Tyr_Ser-Thr"/>
    <property type="match status" value="1"/>
</dbReference>
<dbReference type="CDD" id="cd13999">
    <property type="entry name" value="STKc_MAP3K-like"/>
    <property type="match status" value="1"/>
</dbReference>
<accession>A0AAN9E6H6</accession>
<name>A0AAN9E6H6_CROPI</name>